<protein>
    <recommendedName>
        <fullName evidence="4">HTH araC/xylS-type domain-containing protein</fullName>
    </recommendedName>
</protein>
<evidence type="ECO:0000313" key="5">
    <source>
        <dbReference type="EMBL" id="MPM94101.1"/>
    </source>
</evidence>
<comment type="caution">
    <text evidence="5">The sequence shown here is derived from an EMBL/GenBank/DDBJ whole genome shotgun (WGS) entry which is preliminary data.</text>
</comment>
<evidence type="ECO:0000259" key="4">
    <source>
        <dbReference type="PROSITE" id="PS01124"/>
    </source>
</evidence>
<dbReference type="GO" id="GO:0003700">
    <property type="term" value="F:DNA-binding transcription factor activity"/>
    <property type="evidence" value="ECO:0007669"/>
    <property type="project" value="InterPro"/>
</dbReference>
<dbReference type="AlphaFoldDB" id="A0A645DXQ3"/>
<dbReference type="PANTHER" id="PTHR43280">
    <property type="entry name" value="ARAC-FAMILY TRANSCRIPTIONAL REGULATOR"/>
    <property type="match status" value="1"/>
</dbReference>
<dbReference type="PROSITE" id="PS01124">
    <property type="entry name" value="HTH_ARAC_FAMILY_2"/>
    <property type="match status" value="1"/>
</dbReference>
<dbReference type="SUPFAM" id="SSF46689">
    <property type="entry name" value="Homeodomain-like"/>
    <property type="match status" value="1"/>
</dbReference>
<evidence type="ECO:0000256" key="2">
    <source>
        <dbReference type="ARBA" id="ARBA00023125"/>
    </source>
</evidence>
<feature type="domain" description="HTH araC/xylS-type" evidence="4">
    <location>
        <begin position="47"/>
        <end position="151"/>
    </location>
</feature>
<dbReference type="InterPro" id="IPR009057">
    <property type="entry name" value="Homeodomain-like_sf"/>
</dbReference>
<dbReference type="GO" id="GO:0043565">
    <property type="term" value="F:sequence-specific DNA binding"/>
    <property type="evidence" value="ECO:0007669"/>
    <property type="project" value="InterPro"/>
</dbReference>
<proteinExistence type="predicted"/>
<dbReference type="SMART" id="SM00342">
    <property type="entry name" value="HTH_ARAC"/>
    <property type="match status" value="1"/>
</dbReference>
<keyword evidence="1" id="KW-0805">Transcription regulation</keyword>
<dbReference type="Pfam" id="PF12833">
    <property type="entry name" value="HTH_18"/>
    <property type="match status" value="1"/>
</dbReference>
<keyword evidence="3" id="KW-0804">Transcription</keyword>
<gene>
    <name evidence="5" type="ORF">SDC9_141244</name>
</gene>
<dbReference type="PROSITE" id="PS00041">
    <property type="entry name" value="HTH_ARAC_FAMILY_1"/>
    <property type="match status" value="1"/>
</dbReference>
<accession>A0A645DXQ3</accession>
<dbReference type="InterPro" id="IPR020449">
    <property type="entry name" value="Tscrpt_reg_AraC-type_HTH"/>
</dbReference>
<dbReference type="InterPro" id="IPR018060">
    <property type="entry name" value="HTH_AraC"/>
</dbReference>
<dbReference type="Gene3D" id="1.10.10.60">
    <property type="entry name" value="Homeodomain-like"/>
    <property type="match status" value="2"/>
</dbReference>
<organism evidence="5">
    <name type="scientific">bioreactor metagenome</name>
    <dbReference type="NCBI Taxonomy" id="1076179"/>
    <lineage>
        <taxon>unclassified sequences</taxon>
        <taxon>metagenomes</taxon>
        <taxon>ecological metagenomes</taxon>
    </lineage>
</organism>
<evidence type="ECO:0000256" key="3">
    <source>
        <dbReference type="ARBA" id="ARBA00023163"/>
    </source>
</evidence>
<evidence type="ECO:0000256" key="1">
    <source>
        <dbReference type="ARBA" id="ARBA00023015"/>
    </source>
</evidence>
<dbReference type="EMBL" id="VSSQ01040792">
    <property type="protein sequence ID" value="MPM94101.1"/>
    <property type="molecule type" value="Genomic_DNA"/>
</dbReference>
<sequence>MFFIGYVGYHQNFTVADFTNDVNDYRKKRLRATERKQPALSDRITKQHLSDLLRKNELYKNPELRITDIALMAGTNRTYISRIVNEEMQTNFCDWVNGFRIEYVKGIMKNPEYDNLSMLQIAEMSGFSSLSAFYRVFKAKEGIAPGEYREHK</sequence>
<dbReference type="PRINTS" id="PR00032">
    <property type="entry name" value="HTHARAC"/>
</dbReference>
<keyword evidence="2" id="KW-0238">DNA-binding</keyword>
<reference evidence="5" key="1">
    <citation type="submission" date="2019-08" db="EMBL/GenBank/DDBJ databases">
        <authorList>
            <person name="Kucharzyk K."/>
            <person name="Murdoch R.W."/>
            <person name="Higgins S."/>
            <person name="Loffler F."/>
        </authorList>
    </citation>
    <scope>NUCLEOTIDE SEQUENCE</scope>
</reference>
<dbReference type="InterPro" id="IPR018062">
    <property type="entry name" value="HTH_AraC-typ_CS"/>
</dbReference>
<name>A0A645DXQ3_9ZZZZ</name>
<dbReference type="PANTHER" id="PTHR43280:SF29">
    <property type="entry name" value="ARAC-FAMILY TRANSCRIPTIONAL REGULATOR"/>
    <property type="match status" value="1"/>
</dbReference>